<dbReference type="OrthoDB" id="8479960at2"/>
<name>Q0AK41_MARMM</name>
<dbReference type="HOGENOM" id="CLU_1852803_0_0_5"/>
<reference evidence="1 2" key="1">
    <citation type="submission" date="2006-08" db="EMBL/GenBank/DDBJ databases">
        <title>Complete sequence of Maricaulis maris MCS10.</title>
        <authorList>
            <consortium name="US DOE Joint Genome Institute"/>
            <person name="Copeland A."/>
            <person name="Lucas S."/>
            <person name="Lapidus A."/>
            <person name="Barry K."/>
            <person name="Detter J.C."/>
            <person name="Glavina del Rio T."/>
            <person name="Hammon N."/>
            <person name="Israni S."/>
            <person name="Dalin E."/>
            <person name="Tice H."/>
            <person name="Pitluck S."/>
            <person name="Saunders E."/>
            <person name="Brettin T."/>
            <person name="Bruce D."/>
            <person name="Han C."/>
            <person name="Tapia R."/>
            <person name="Gilna P."/>
            <person name="Schmutz J."/>
            <person name="Larimer F."/>
            <person name="Land M."/>
            <person name="Hauser L."/>
            <person name="Kyrpides N."/>
            <person name="Mikhailova N."/>
            <person name="Viollier P."/>
            <person name="Stephens C."/>
            <person name="Richardson P."/>
        </authorList>
    </citation>
    <scope>NUCLEOTIDE SEQUENCE [LARGE SCALE GENOMIC DNA]</scope>
    <source>
        <strain evidence="1 2">MCS10</strain>
    </source>
</reference>
<dbReference type="RefSeq" id="WP_011644996.1">
    <property type="nucleotide sequence ID" value="NC_008347.1"/>
</dbReference>
<dbReference type="AlphaFoldDB" id="Q0AK41"/>
<keyword evidence="2" id="KW-1185">Reference proteome</keyword>
<sequence>MKHELEVDAENQWILVRFRGEIAEGDALALMQRAVQMPGWTPACDRIVVYEDDSDLNQLDVASFERLSAGLAEFIRAHYGDTPSRSAQVCNDVMKRVLLEFWVNLTEDGYPAKLQLFDTVQEAKAWLLRERKDRDGRD</sequence>
<proteinExistence type="predicted"/>
<dbReference type="KEGG" id="mmr:Mmar10_3073"/>
<dbReference type="STRING" id="394221.Mmar10_3073"/>
<evidence type="ECO:0000313" key="2">
    <source>
        <dbReference type="Proteomes" id="UP000001964"/>
    </source>
</evidence>
<gene>
    <name evidence="1" type="ordered locus">Mmar10_3073</name>
</gene>
<evidence type="ECO:0000313" key="1">
    <source>
        <dbReference type="EMBL" id="ABI67352.1"/>
    </source>
</evidence>
<organism evidence="1 2">
    <name type="scientific">Maricaulis maris (strain MCS10)</name>
    <name type="common">Caulobacter maris</name>
    <dbReference type="NCBI Taxonomy" id="394221"/>
    <lineage>
        <taxon>Bacteria</taxon>
        <taxon>Pseudomonadati</taxon>
        <taxon>Pseudomonadota</taxon>
        <taxon>Alphaproteobacteria</taxon>
        <taxon>Maricaulales</taxon>
        <taxon>Maricaulaceae</taxon>
        <taxon>Maricaulis</taxon>
    </lineage>
</organism>
<accession>Q0AK41</accession>
<dbReference type="EMBL" id="CP000449">
    <property type="protein sequence ID" value="ABI67352.1"/>
    <property type="molecule type" value="Genomic_DNA"/>
</dbReference>
<evidence type="ECO:0008006" key="3">
    <source>
        <dbReference type="Google" id="ProtNLM"/>
    </source>
</evidence>
<dbReference type="Proteomes" id="UP000001964">
    <property type="component" value="Chromosome"/>
</dbReference>
<protein>
    <recommendedName>
        <fullName evidence="3">SpoIIAA-like protein</fullName>
    </recommendedName>
</protein>